<evidence type="ECO:0000259" key="1">
    <source>
        <dbReference type="SMART" id="SM01008"/>
    </source>
</evidence>
<accession>A0A933E9M4</accession>
<dbReference type="Proteomes" id="UP000752292">
    <property type="component" value="Unassembled WGS sequence"/>
</dbReference>
<dbReference type="Pfam" id="PF02738">
    <property type="entry name" value="MoCoBD_1"/>
    <property type="match status" value="1"/>
</dbReference>
<dbReference type="PANTHER" id="PTHR11908">
    <property type="entry name" value="XANTHINE DEHYDROGENASE"/>
    <property type="match status" value="1"/>
</dbReference>
<dbReference type="InterPro" id="IPR046867">
    <property type="entry name" value="AldOxase/xan_DH_MoCoBD2"/>
</dbReference>
<dbReference type="EMBL" id="JACQRX010000073">
    <property type="protein sequence ID" value="MBI4251139.1"/>
    <property type="molecule type" value="Genomic_DNA"/>
</dbReference>
<dbReference type="Gene3D" id="3.90.1170.50">
    <property type="entry name" value="Aldehyde oxidase/xanthine dehydrogenase, a/b hammerhead"/>
    <property type="match status" value="1"/>
</dbReference>
<dbReference type="InterPro" id="IPR036856">
    <property type="entry name" value="Ald_Oxase/Xan_DH_a/b_sf"/>
</dbReference>
<sequence>MAERFYQELFGGPADGGDIVGRSITRVDAPPKADGSPIYAADHRPARPLYVSPVMAPVASGRLRRVDAAEAERMPGVVRILTSKDIPGRKLYGMAAADQPVLVEDRIRSLQDVVALVVAESPVEAEAAVHRVRVHADPLPAVFDPREAVKEGAPILQPGHPLAKGNVLSHLKIRKGDAGRGFAEADVVVENVYETQLVDHAYLEPDTGYVIPNPDGTLLCVGPTQCPHMVRRVIGPVLGLAQNAVRFVSTPPGGGFGGKEETSVEIAMRAGLAALKTGRPAVYTYTREESLGAKAKRIPLIIEHKIGARRDGRITAVQIRIYANKGPYAAVGASILRKLTVHAPGPYECENVWVDSYMVFTNSVNTCAMRGLGVPQVHFACESQMDELARRLGMDPFAIRRLNGFRRGSVTATRQVLDQSVGLMECLDTAERALGPHPREAGNGDGLLRGRGVAAFWYSTGAAGPSDSCGAQVHVTDDGKVQVGVGIIDLGQGAHTVLSQIAAEAMGVNMEDVRIMPIDTDALPESGFTAGSRSTTIPGNAVCQAVAEVRESLAPVAAEMLEGPAPDIVFRAGRVFVKGAPERSLAFKEVVKRALLLGRRITGQGWFSTGPLTFNPETGEGKPFMVYSYGVQVADV</sequence>
<evidence type="ECO:0000313" key="3">
    <source>
        <dbReference type="Proteomes" id="UP000752292"/>
    </source>
</evidence>
<evidence type="ECO:0000313" key="2">
    <source>
        <dbReference type="EMBL" id="MBI4251139.1"/>
    </source>
</evidence>
<dbReference type="GO" id="GO:0016491">
    <property type="term" value="F:oxidoreductase activity"/>
    <property type="evidence" value="ECO:0007669"/>
    <property type="project" value="InterPro"/>
</dbReference>
<feature type="non-terminal residue" evidence="2">
    <location>
        <position position="636"/>
    </location>
</feature>
<comment type="caution">
    <text evidence="2">The sequence shown here is derived from an EMBL/GenBank/DDBJ whole genome shotgun (WGS) entry which is preliminary data.</text>
</comment>
<dbReference type="SUPFAM" id="SSF56003">
    <property type="entry name" value="Molybdenum cofactor-binding domain"/>
    <property type="match status" value="1"/>
</dbReference>
<dbReference type="InterPro" id="IPR000674">
    <property type="entry name" value="Ald_Oxase/Xan_DH_a/b"/>
</dbReference>
<dbReference type="Pfam" id="PF20256">
    <property type="entry name" value="MoCoBD_2"/>
    <property type="match status" value="1"/>
</dbReference>
<dbReference type="PANTHER" id="PTHR11908:SF157">
    <property type="entry name" value="XANTHINE DEHYDROGENASE SUBUNIT D-RELATED"/>
    <property type="match status" value="1"/>
</dbReference>
<dbReference type="AlphaFoldDB" id="A0A933E9M4"/>
<dbReference type="InterPro" id="IPR008274">
    <property type="entry name" value="AldOxase/xan_DH_MoCoBD1"/>
</dbReference>
<reference evidence="2" key="1">
    <citation type="submission" date="2020-07" db="EMBL/GenBank/DDBJ databases">
        <title>Huge and variable diversity of episymbiotic CPR bacteria and DPANN archaea in groundwater ecosystems.</title>
        <authorList>
            <person name="He C.Y."/>
            <person name="Keren R."/>
            <person name="Whittaker M."/>
            <person name="Farag I.F."/>
            <person name="Doudna J."/>
            <person name="Cate J.H.D."/>
            <person name="Banfield J.F."/>
        </authorList>
    </citation>
    <scope>NUCLEOTIDE SEQUENCE</scope>
    <source>
        <strain evidence="2">NC_groundwater_1370_Ag_S-0.2um_69_93</strain>
    </source>
</reference>
<dbReference type="InterPro" id="IPR037165">
    <property type="entry name" value="AldOxase/xan_DH_Mopterin-bd_sf"/>
</dbReference>
<proteinExistence type="predicted"/>
<protein>
    <submittedName>
        <fullName evidence="2">Xanthine dehydrogenase family protein</fullName>
    </submittedName>
</protein>
<gene>
    <name evidence="2" type="ORF">HY618_01660</name>
</gene>
<name>A0A933E9M4_UNCTE</name>
<organism evidence="2 3">
    <name type="scientific">Tectimicrobiota bacterium</name>
    <dbReference type="NCBI Taxonomy" id="2528274"/>
    <lineage>
        <taxon>Bacteria</taxon>
        <taxon>Pseudomonadati</taxon>
        <taxon>Nitrospinota/Tectimicrobiota group</taxon>
        <taxon>Candidatus Tectimicrobiota</taxon>
    </lineage>
</organism>
<dbReference type="SUPFAM" id="SSF54665">
    <property type="entry name" value="CO dehydrogenase molybdoprotein N-domain-like"/>
    <property type="match status" value="1"/>
</dbReference>
<dbReference type="InterPro" id="IPR016208">
    <property type="entry name" value="Ald_Oxase/xanthine_DH-like"/>
</dbReference>
<dbReference type="Gene3D" id="3.30.365.10">
    <property type="entry name" value="Aldehyde oxidase/xanthine dehydrogenase, molybdopterin binding domain"/>
    <property type="match status" value="4"/>
</dbReference>
<dbReference type="SMART" id="SM01008">
    <property type="entry name" value="Ald_Xan_dh_C"/>
    <property type="match status" value="1"/>
</dbReference>
<dbReference type="Pfam" id="PF01315">
    <property type="entry name" value="Ald_Xan_dh_C"/>
    <property type="match status" value="1"/>
</dbReference>
<feature type="domain" description="Aldehyde oxidase/xanthine dehydrogenase a/b hammerhead" evidence="1">
    <location>
        <begin position="34"/>
        <end position="140"/>
    </location>
</feature>
<dbReference type="GO" id="GO:0005506">
    <property type="term" value="F:iron ion binding"/>
    <property type="evidence" value="ECO:0007669"/>
    <property type="project" value="InterPro"/>
</dbReference>